<evidence type="ECO:0000256" key="6">
    <source>
        <dbReference type="ARBA" id="ARBA00023228"/>
    </source>
</evidence>
<dbReference type="FunFam" id="3.40.50.1820:FF:000037">
    <property type="entry name" value="Lysosomal thioesterase PPT2 homolog"/>
    <property type="match status" value="1"/>
</dbReference>
<evidence type="ECO:0000256" key="7">
    <source>
        <dbReference type="ARBA" id="ARBA00038848"/>
    </source>
</evidence>
<dbReference type="GO" id="GO:0016790">
    <property type="term" value="F:thiolester hydrolase activity"/>
    <property type="evidence" value="ECO:0007669"/>
    <property type="project" value="UniProtKB-ARBA"/>
</dbReference>
<keyword evidence="11" id="KW-0175">Coiled coil</keyword>
<dbReference type="GO" id="GO:0007098">
    <property type="term" value="P:centrosome cycle"/>
    <property type="evidence" value="ECO:0007669"/>
    <property type="project" value="TreeGrafter"/>
</dbReference>
<dbReference type="GO" id="GO:0019902">
    <property type="term" value="F:phosphatase binding"/>
    <property type="evidence" value="ECO:0007669"/>
    <property type="project" value="InterPro"/>
</dbReference>
<accession>A0A8T2P0H5</accession>
<dbReference type="EMBL" id="JAFBMS010000018">
    <property type="protein sequence ID" value="KAG9345246.1"/>
    <property type="molecule type" value="Genomic_DNA"/>
</dbReference>
<name>A0A8T2P0H5_9TELE</name>
<evidence type="ECO:0000313" key="14">
    <source>
        <dbReference type="EMBL" id="KAG9345246.1"/>
    </source>
</evidence>
<dbReference type="PROSITE" id="PS50103">
    <property type="entry name" value="ZF_C3H1"/>
    <property type="match status" value="1"/>
</dbReference>
<feature type="compositionally biased region" description="Polar residues" evidence="12">
    <location>
        <begin position="54"/>
        <end position="68"/>
    </location>
</feature>
<feature type="compositionally biased region" description="Basic residues" evidence="12">
    <location>
        <begin position="17"/>
        <end position="46"/>
    </location>
</feature>
<evidence type="ECO:0000256" key="8">
    <source>
        <dbReference type="ARBA" id="ARBA00093223"/>
    </source>
</evidence>
<keyword evidence="5" id="KW-0325">Glycoprotein</keyword>
<dbReference type="GO" id="GO:0005813">
    <property type="term" value="C:centrosome"/>
    <property type="evidence" value="ECO:0007669"/>
    <property type="project" value="TreeGrafter"/>
</dbReference>
<dbReference type="PANTHER" id="PTHR46501">
    <property type="entry name" value="MYOMEGALIN"/>
    <property type="match status" value="1"/>
</dbReference>
<dbReference type="GO" id="GO:0090063">
    <property type="term" value="P:positive regulation of microtubule nucleation"/>
    <property type="evidence" value="ECO:0007669"/>
    <property type="project" value="TreeGrafter"/>
</dbReference>
<organism evidence="14 15">
    <name type="scientific">Albula glossodonta</name>
    <name type="common">roundjaw bonefish</name>
    <dbReference type="NCBI Taxonomy" id="121402"/>
    <lineage>
        <taxon>Eukaryota</taxon>
        <taxon>Metazoa</taxon>
        <taxon>Chordata</taxon>
        <taxon>Craniata</taxon>
        <taxon>Vertebrata</taxon>
        <taxon>Euteleostomi</taxon>
        <taxon>Actinopterygii</taxon>
        <taxon>Neopterygii</taxon>
        <taxon>Teleostei</taxon>
        <taxon>Albuliformes</taxon>
        <taxon>Albulidae</taxon>
        <taxon>Albula</taxon>
    </lineage>
</organism>
<keyword evidence="3" id="KW-0732">Signal</keyword>
<evidence type="ECO:0000256" key="2">
    <source>
        <dbReference type="ARBA" id="ARBA00010758"/>
    </source>
</evidence>
<dbReference type="Proteomes" id="UP000824540">
    <property type="component" value="Unassembled WGS sequence"/>
</dbReference>
<feature type="compositionally biased region" description="Acidic residues" evidence="12">
    <location>
        <begin position="170"/>
        <end position="186"/>
    </location>
</feature>
<comment type="similarity">
    <text evidence="2">Belongs to the palmitoyl-protein thioesterase family.</text>
</comment>
<dbReference type="EC" id="3.1.2.2" evidence="7"/>
<dbReference type="InterPro" id="IPR052593">
    <property type="entry name" value="MT-associated_AKAP9-binding"/>
</dbReference>
<evidence type="ECO:0000259" key="13">
    <source>
        <dbReference type="PROSITE" id="PS50103"/>
    </source>
</evidence>
<keyword evidence="10" id="KW-0863">Zinc-finger</keyword>
<keyword evidence="10" id="KW-0862">Zinc</keyword>
<dbReference type="AlphaFoldDB" id="A0A8T2P0H5"/>
<comment type="catalytic activity">
    <reaction evidence="8">
        <text>S-hexadecanoyl-N-acetylcysteamine + H2O = N-acetylcysteamine + hexadecanoate + H(+)</text>
        <dbReference type="Rhea" id="RHEA:84099"/>
        <dbReference type="ChEBI" id="CHEBI:7896"/>
        <dbReference type="ChEBI" id="CHEBI:15377"/>
        <dbReference type="ChEBI" id="CHEBI:15378"/>
        <dbReference type="ChEBI" id="CHEBI:74410"/>
        <dbReference type="ChEBI" id="CHEBI:233601"/>
    </reaction>
</comment>
<feature type="compositionally biased region" description="Low complexity" evidence="12">
    <location>
        <begin position="71"/>
        <end position="84"/>
    </location>
</feature>
<dbReference type="GO" id="GO:0098599">
    <property type="term" value="F:palmitoyl hydrolase activity"/>
    <property type="evidence" value="ECO:0007669"/>
    <property type="project" value="UniProtKB-ARBA"/>
</dbReference>
<feature type="region of interest" description="Disordered" evidence="12">
    <location>
        <begin position="479"/>
        <end position="523"/>
    </location>
</feature>
<comment type="function">
    <text evidence="9">Catalyzes the cleavage of thioester bonds from S-palmitoyl-CoA or S-palmitoyl-N-acetylcysteamine (unbranched structures) but does not have activity against palmitoylcysteine or palmitoylated proteins, branched structures or bulky head groups. Conversely, hydrolyzes both long and short chain fatty acyl-CoA substrate.</text>
</comment>
<sequence length="1218" mass="137164">MYSHAIQRQSSGMVNRIIRRSGYRLKTNSLKRNKINSAARRHKKNQRPYGLNSAALQNRRGNTITINPRKSGAGPASAATPAVTKSSPAVPSASPHGVKDKGKKRYPTVEEIEVIGGYQMLEKSCLAKSSGTQKTVKVCFDEAELEWVFEYPSESSVLASFPSLPLPGPEGEEEKEEVDDEDDEEDKGAFLRSSKILGAGRGRVLRVVVAMGYKPVIIVHGLLDGPRQFGELVRHINQSHPGTDVMLVDLFDDKTSLNPLWKQVQGFRETVLPIMKRAVDGVHFICFSQGGLICRGIISTLPDHNVHSFISLSSPQGGQYGDTQYMKHVFPTFIKTHLYEICYTPLGQKISVCNYWKDPHHIDKYVKGNDYLAVLNNERPNPNITAWKNNFLRIKKLVLIGGPDDDVITPWQSSLFGFYDENENIIEMKNQDSWRALTSVPGRDIAMATRGKDKGCRVCGGALQGNQRRWLFGGQIKRGSQPHTPTDFHRKGSLSSSVRSSPWGSTLSLGSSQSLSKSSSRSSPSKKVDLLAILMHVLGQPVPRGDGRGEFLCGKCVSVLERVFKFDTVIARVRVLSMERLQKLSQERNKVRQWVCSVYRQRNPQEWQMKGSYSEEEDGGGTEAEVGDGYRELLRKNMALSEFECWSEKWDICPYFRRTGKRCKKGKNCEGCDSLRVSDSDYESVCGVPRHLPFQPFSPLPLSRDKSRSMPLQWSRVPSISSTPVSLGSSCISLHGPSHADSIQSLDSLDGTDPFDSPEESVNLENVLRELKDIETKPVSSPAGSRIPVLGRVKREIMGRTEDSSRARVASELSFGEGDHLGDEMDGETQDVLTELRDEFIPLHRERNTGKVQFAVKQLRGQLDQALAHIKTLEAQLKDVNKPAENEASQSDSWVMVDGEKMLFQTMGDTLHSRERVIQLCAGEGISAGGTTKLMDKLTGTLKNIQTDSERVLESRLSELREKEQGMEREMEALRQAAKGRERDLNTLNTVLQCNQDIINELRVELGERERAQREVLQEKQVWRDRDQAMVAVLKEKEALTNCLKEGLESSQRDVQALSDSVISQGVSGGGAEGALAYQLREKETLLAHWLKDREERSASLCREATRLTAALRDIEGLVETQRARHSEKASALSEQLRDTQKDLRERERENKDKERERQREREESDREQRKLRESLEKRDQLIQQVLLDSEERDRLLMELQHKILTKTEPRTALKHTL</sequence>
<dbReference type="Pfam" id="PF02089">
    <property type="entry name" value="Palm_thioest"/>
    <property type="match status" value="1"/>
</dbReference>
<feature type="region of interest" description="Disordered" evidence="12">
    <location>
        <begin position="1123"/>
        <end position="1172"/>
    </location>
</feature>
<dbReference type="InterPro" id="IPR000571">
    <property type="entry name" value="Znf_CCCH"/>
</dbReference>
<dbReference type="GO" id="GO:1903358">
    <property type="term" value="P:regulation of Golgi organization"/>
    <property type="evidence" value="ECO:0007669"/>
    <property type="project" value="TreeGrafter"/>
</dbReference>
<dbReference type="InterPro" id="IPR029058">
    <property type="entry name" value="AB_hydrolase_fold"/>
</dbReference>
<dbReference type="Gene3D" id="3.40.50.1820">
    <property type="entry name" value="alpha/beta hydrolase"/>
    <property type="match status" value="1"/>
</dbReference>
<feature type="domain" description="C3H1-type" evidence="13">
    <location>
        <begin position="647"/>
        <end position="669"/>
    </location>
</feature>
<gene>
    <name evidence="14" type="ORF">JZ751_009792</name>
</gene>
<evidence type="ECO:0000256" key="5">
    <source>
        <dbReference type="ARBA" id="ARBA00023180"/>
    </source>
</evidence>
<keyword evidence="10" id="KW-0479">Metal-binding</keyword>
<feature type="coiled-coil region" evidence="11">
    <location>
        <begin position="950"/>
        <end position="1015"/>
    </location>
</feature>
<evidence type="ECO:0000256" key="11">
    <source>
        <dbReference type="SAM" id="Coils"/>
    </source>
</evidence>
<comment type="caution">
    <text evidence="14">The sequence shown here is derived from an EMBL/GenBank/DDBJ whole genome shotgun (WGS) entry which is preliminary data.</text>
</comment>
<keyword evidence="6" id="KW-0458">Lysosome</keyword>
<comment type="subcellular location">
    <subcellularLocation>
        <location evidence="1">Lysosome</location>
    </subcellularLocation>
</comment>
<reference evidence="14" key="1">
    <citation type="thesis" date="2021" institute="BYU ScholarsArchive" country="Provo, UT, USA">
        <title>Applications of and Algorithms for Genome Assembly and Genomic Analyses with an Emphasis on Marine Teleosts.</title>
        <authorList>
            <person name="Pickett B.D."/>
        </authorList>
    </citation>
    <scope>NUCLEOTIDE SEQUENCE</scope>
    <source>
        <strain evidence="14">HI-2016</strain>
    </source>
</reference>
<evidence type="ECO:0000256" key="1">
    <source>
        <dbReference type="ARBA" id="ARBA00004371"/>
    </source>
</evidence>
<evidence type="ECO:0000313" key="15">
    <source>
        <dbReference type="Proteomes" id="UP000824540"/>
    </source>
</evidence>
<keyword evidence="15" id="KW-1185">Reference proteome</keyword>
<evidence type="ECO:0000256" key="9">
    <source>
        <dbReference type="ARBA" id="ARBA00093353"/>
    </source>
</evidence>
<evidence type="ECO:0000256" key="12">
    <source>
        <dbReference type="SAM" id="MobiDB-lite"/>
    </source>
</evidence>
<dbReference type="GO" id="GO:0005794">
    <property type="term" value="C:Golgi apparatus"/>
    <property type="evidence" value="ECO:0007669"/>
    <property type="project" value="TreeGrafter"/>
</dbReference>
<proteinExistence type="inferred from homology"/>
<dbReference type="SUPFAM" id="SSF53474">
    <property type="entry name" value="alpha/beta-Hydrolases"/>
    <property type="match status" value="1"/>
</dbReference>
<feature type="zinc finger region" description="C3H1-type" evidence="10">
    <location>
        <begin position="647"/>
        <end position="669"/>
    </location>
</feature>
<feature type="compositionally biased region" description="Low complexity" evidence="12">
    <location>
        <begin position="493"/>
        <end position="523"/>
    </location>
</feature>
<protein>
    <recommendedName>
        <fullName evidence="7">palmitoyl-CoA hydrolase</fullName>
        <ecNumber evidence="7">3.1.2.2</ecNumber>
    </recommendedName>
</protein>
<evidence type="ECO:0000256" key="4">
    <source>
        <dbReference type="ARBA" id="ARBA00022801"/>
    </source>
</evidence>
<dbReference type="PANTHER" id="PTHR46501:SF6">
    <property type="entry name" value="SI:CH73-95L15.5"/>
    <property type="match status" value="1"/>
</dbReference>
<dbReference type="Pfam" id="PF18615">
    <property type="entry name" value="SMYLE_N"/>
    <property type="match status" value="1"/>
</dbReference>
<feature type="region of interest" description="Disordered" evidence="12">
    <location>
        <begin position="17"/>
        <end position="104"/>
    </location>
</feature>
<keyword evidence="4" id="KW-0378">Hydrolase</keyword>
<dbReference type="OrthoDB" id="8662411at2759"/>
<evidence type="ECO:0000256" key="3">
    <source>
        <dbReference type="ARBA" id="ARBA00022729"/>
    </source>
</evidence>
<dbReference type="GO" id="GO:0008270">
    <property type="term" value="F:zinc ion binding"/>
    <property type="evidence" value="ECO:0007669"/>
    <property type="project" value="UniProtKB-KW"/>
</dbReference>
<dbReference type="InterPro" id="IPR040947">
    <property type="entry name" value="SMYLE_N"/>
</dbReference>
<evidence type="ECO:0000256" key="10">
    <source>
        <dbReference type="PROSITE-ProRule" id="PRU00723"/>
    </source>
</evidence>
<feature type="region of interest" description="Disordered" evidence="12">
    <location>
        <begin position="160"/>
        <end position="187"/>
    </location>
</feature>
<dbReference type="GO" id="GO:0060090">
    <property type="term" value="F:molecular adaptor activity"/>
    <property type="evidence" value="ECO:0007669"/>
    <property type="project" value="TreeGrafter"/>
</dbReference>
<dbReference type="InterPro" id="IPR025907">
    <property type="entry name" value="Phostensin/Taperin_PP1-bd_dom"/>
</dbReference>
<dbReference type="Pfam" id="PF13914">
    <property type="entry name" value="Phostensin"/>
    <property type="match status" value="1"/>
</dbReference>
<dbReference type="GO" id="GO:0005764">
    <property type="term" value="C:lysosome"/>
    <property type="evidence" value="ECO:0007669"/>
    <property type="project" value="UniProtKB-SubCell"/>
</dbReference>
<feature type="compositionally biased region" description="Basic and acidic residues" evidence="12">
    <location>
        <begin position="1136"/>
        <end position="1172"/>
    </location>
</feature>